<gene>
    <name evidence="1" type="ORF">AAW00_08275</name>
</gene>
<comment type="caution">
    <text evidence="1">The sequence shown here is derived from an EMBL/GenBank/DDBJ whole genome shotgun (WGS) entry which is preliminary data.</text>
</comment>
<dbReference type="RefSeq" id="WP_047003896.1">
    <property type="nucleotide sequence ID" value="NZ_LBHB01000002.1"/>
</dbReference>
<reference evidence="1 2" key="1">
    <citation type="submission" date="2015-04" db="EMBL/GenBank/DDBJ databases">
        <title>The draft genome sequence of Erythrobacter luteus KA37.</title>
        <authorList>
            <person name="Zhuang L."/>
            <person name="Liu Y."/>
            <person name="Shao Z."/>
        </authorList>
    </citation>
    <scope>NUCLEOTIDE SEQUENCE [LARGE SCALE GENOMIC DNA]</scope>
    <source>
        <strain evidence="1 2">KA37</strain>
    </source>
</reference>
<keyword evidence="2" id="KW-1185">Reference proteome</keyword>
<dbReference type="OrthoDB" id="7433250at2"/>
<dbReference type="AlphaFoldDB" id="A0A0G9MY99"/>
<organism evidence="1 2">
    <name type="scientific">Aurantiacibacter luteus</name>
    <dbReference type="NCBI Taxonomy" id="1581420"/>
    <lineage>
        <taxon>Bacteria</taxon>
        <taxon>Pseudomonadati</taxon>
        <taxon>Pseudomonadota</taxon>
        <taxon>Alphaproteobacteria</taxon>
        <taxon>Sphingomonadales</taxon>
        <taxon>Erythrobacteraceae</taxon>
        <taxon>Aurantiacibacter</taxon>
    </lineage>
</organism>
<accession>A0A0G9MY99</accession>
<name>A0A0G9MY99_9SPHN</name>
<dbReference type="EMBL" id="LBHB01000002">
    <property type="protein sequence ID" value="KLE34248.1"/>
    <property type="molecule type" value="Genomic_DNA"/>
</dbReference>
<evidence type="ECO:0000313" key="1">
    <source>
        <dbReference type="EMBL" id="KLE34248.1"/>
    </source>
</evidence>
<evidence type="ECO:0000313" key="2">
    <source>
        <dbReference type="Proteomes" id="UP000053464"/>
    </source>
</evidence>
<sequence length="127" mass="13609">MLFLSVLLAAPLANQAVDSQRYSGDCIYPPELAKRAPETLLLTCQRAEITATSIAFGLAGWDVETRFHGRFDGNRLDLDSVTLTNGRTVAVRGLCQVSYANSRVSTIACTAVSDAEGSLAVNFVRLG</sequence>
<proteinExistence type="predicted"/>
<protein>
    <submittedName>
        <fullName evidence="1">Uncharacterized protein</fullName>
    </submittedName>
</protein>
<dbReference type="Proteomes" id="UP000053464">
    <property type="component" value="Unassembled WGS sequence"/>
</dbReference>
<dbReference type="PATRIC" id="fig|1581420.6.peg.1699"/>